<feature type="transmembrane region" description="Helical" evidence="1">
    <location>
        <begin position="89"/>
        <end position="110"/>
    </location>
</feature>
<feature type="transmembrane region" description="Helical" evidence="1">
    <location>
        <begin position="20"/>
        <end position="40"/>
    </location>
</feature>
<accession>A0ABU7Z9A6</accession>
<feature type="transmembrane region" description="Helical" evidence="1">
    <location>
        <begin position="171"/>
        <end position="201"/>
    </location>
</feature>
<gene>
    <name evidence="2" type="ORF">V5O49_13325</name>
</gene>
<organism evidence="2 3">
    <name type="scientific">Isoptericola haloaureus</name>
    <dbReference type="NCBI Taxonomy" id="1542902"/>
    <lineage>
        <taxon>Bacteria</taxon>
        <taxon>Bacillati</taxon>
        <taxon>Actinomycetota</taxon>
        <taxon>Actinomycetes</taxon>
        <taxon>Micrococcales</taxon>
        <taxon>Promicromonosporaceae</taxon>
        <taxon>Isoptericola</taxon>
    </lineage>
</organism>
<keyword evidence="1" id="KW-0812">Transmembrane</keyword>
<feature type="transmembrane region" description="Helical" evidence="1">
    <location>
        <begin position="46"/>
        <end position="68"/>
    </location>
</feature>
<evidence type="ECO:0000256" key="1">
    <source>
        <dbReference type="SAM" id="Phobius"/>
    </source>
</evidence>
<proteinExistence type="predicted"/>
<sequence length="224" mass="23009">MTSSDRPVTPDATPTALRLLVVGILFALAVSPSVLLVGFLGSGAAAAALAALGLLFVGPAFSAALFALGDKAQDDGLGPAAAFGRGYRLNVVDALTLWVPTVLALAVLAFTVVDAAGTAPAWAVGVAIGIGVLVLLWLVQSTVIASFFAFRARDTARLGLYFLGRLPRSTLVVLVLIVLAAAVGWLMSPALLALLGVLWVAGVLRADRPVLAETRQRFVRGDPA</sequence>
<dbReference type="Proteomes" id="UP001310387">
    <property type="component" value="Unassembled WGS sequence"/>
</dbReference>
<reference evidence="2" key="1">
    <citation type="journal article" date="2024" name="Antonie Van Leeuwenhoek">
        <title>Isoptericola haloaureus sp. nov., a dimorphic actinobacterium isolated from mangrove sediments of southeast India, implicating biosaline agricultural significance through nitrogen fixation and salt tolerance genes.</title>
        <authorList>
            <person name="Prathaban M."/>
            <person name="Prathiviraj R."/>
            <person name="Ravichandran M."/>
            <person name="Natarajan S.D."/>
            <person name="Sobanaa M."/>
            <person name="Hari Krishna Kumar S."/>
            <person name="Chandrasekar V."/>
            <person name="Selvin J."/>
        </authorList>
    </citation>
    <scope>NUCLEOTIDE SEQUENCE</scope>
    <source>
        <strain evidence="2">MP1014</strain>
    </source>
</reference>
<feature type="transmembrane region" description="Helical" evidence="1">
    <location>
        <begin position="122"/>
        <end position="150"/>
    </location>
</feature>
<comment type="caution">
    <text evidence="2">The sequence shown here is derived from an EMBL/GenBank/DDBJ whole genome shotgun (WGS) entry which is preliminary data.</text>
</comment>
<dbReference type="EMBL" id="JBAGLP010000118">
    <property type="protein sequence ID" value="MEG3616110.1"/>
    <property type="molecule type" value="Genomic_DNA"/>
</dbReference>
<evidence type="ECO:0000313" key="2">
    <source>
        <dbReference type="EMBL" id="MEG3616110.1"/>
    </source>
</evidence>
<reference evidence="2" key="2">
    <citation type="submission" date="2024-02" db="EMBL/GenBank/DDBJ databases">
        <authorList>
            <person name="Prathaban M."/>
            <person name="Mythili R."/>
            <person name="Sharmila Devi N."/>
            <person name="Sobanaa M."/>
            <person name="Prathiviraj R."/>
            <person name="Selvin J."/>
        </authorList>
    </citation>
    <scope>NUCLEOTIDE SEQUENCE</scope>
    <source>
        <strain evidence="2">MP1014</strain>
    </source>
</reference>
<keyword evidence="1" id="KW-1133">Transmembrane helix</keyword>
<keyword evidence="3" id="KW-1185">Reference proteome</keyword>
<keyword evidence="1" id="KW-0472">Membrane</keyword>
<name>A0ABU7Z9A6_9MICO</name>
<dbReference type="RefSeq" id="WP_278236361.1">
    <property type="nucleotide sequence ID" value="NZ_JBAGLP010000118.1"/>
</dbReference>
<evidence type="ECO:0000313" key="3">
    <source>
        <dbReference type="Proteomes" id="UP001310387"/>
    </source>
</evidence>
<protein>
    <submittedName>
        <fullName evidence="2">Glycosyltransferase</fullName>
    </submittedName>
</protein>